<dbReference type="PANTHER" id="PTHR37834">
    <property type="entry name" value="GDSL-LIKE LIPASE/ACYLHYDROLASE DOMAIN PROTEIN (AFU_ORTHOLOGUE AFUA_2G00620)"/>
    <property type="match status" value="1"/>
</dbReference>
<dbReference type="PROSITE" id="PS51318">
    <property type="entry name" value="TAT"/>
    <property type="match status" value="1"/>
</dbReference>
<dbReference type="Gene3D" id="3.40.50.1110">
    <property type="entry name" value="SGNH hydrolase"/>
    <property type="match status" value="1"/>
</dbReference>
<dbReference type="RefSeq" id="WP_398654236.1">
    <property type="nucleotide sequence ID" value="NZ_JBITDC010000001.1"/>
</dbReference>
<keyword evidence="4" id="KW-1185">Reference proteome</keyword>
<evidence type="ECO:0000259" key="1">
    <source>
        <dbReference type="Pfam" id="PF13472"/>
    </source>
</evidence>
<evidence type="ECO:0000313" key="3">
    <source>
        <dbReference type="EMBL" id="MFI5673175.1"/>
    </source>
</evidence>
<dbReference type="Gene3D" id="2.60.120.260">
    <property type="entry name" value="Galactose-binding domain-like"/>
    <property type="match status" value="1"/>
</dbReference>
<dbReference type="Proteomes" id="UP001612415">
    <property type="component" value="Unassembled WGS sequence"/>
</dbReference>
<dbReference type="InterPro" id="IPR036514">
    <property type="entry name" value="SGNH_hydro_sf"/>
</dbReference>
<evidence type="ECO:0000259" key="2">
    <source>
        <dbReference type="Pfam" id="PF17996"/>
    </source>
</evidence>
<organism evidence="3 4">
    <name type="scientific">Streptomyces cellulosae</name>
    <dbReference type="NCBI Taxonomy" id="1968"/>
    <lineage>
        <taxon>Bacteria</taxon>
        <taxon>Bacillati</taxon>
        <taxon>Actinomycetota</taxon>
        <taxon>Actinomycetes</taxon>
        <taxon>Kitasatosporales</taxon>
        <taxon>Streptomycetaceae</taxon>
        <taxon>Streptomyces</taxon>
    </lineage>
</organism>
<dbReference type="CDD" id="cd01831">
    <property type="entry name" value="Endoglucanase_E_like"/>
    <property type="match status" value="1"/>
</dbReference>
<dbReference type="InterPro" id="IPR006311">
    <property type="entry name" value="TAT_signal"/>
</dbReference>
<dbReference type="Pfam" id="PF13472">
    <property type="entry name" value="Lipase_GDSL_2"/>
    <property type="match status" value="1"/>
</dbReference>
<dbReference type="GO" id="GO:0016787">
    <property type="term" value="F:hydrolase activity"/>
    <property type="evidence" value="ECO:0007669"/>
    <property type="project" value="UniProtKB-KW"/>
</dbReference>
<dbReference type="PANTHER" id="PTHR37834:SF2">
    <property type="entry name" value="ESTERASE, SGNH HYDROLASE-TYPE"/>
    <property type="match status" value="1"/>
</dbReference>
<evidence type="ECO:0000313" key="4">
    <source>
        <dbReference type="Proteomes" id="UP001612415"/>
    </source>
</evidence>
<dbReference type="SUPFAM" id="SSF52266">
    <property type="entry name" value="SGNH hydrolase"/>
    <property type="match status" value="1"/>
</dbReference>
<reference evidence="3 4" key="1">
    <citation type="submission" date="2024-10" db="EMBL/GenBank/DDBJ databases">
        <title>The Natural Products Discovery Center: Release of the First 8490 Sequenced Strains for Exploring Actinobacteria Biosynthetic Diversity.</title>
        <authorList>
            <person name="Kalkreuter E."/>
            <person name="Kautsar S.A."/>
            <person name="Yang D."/>
            <person name="Bader C.D."/>
            <person name="Teijaro C.N."/>
            <person name="Fluegel L."/>
            <person name="Davis C.M."/>
            <person name="Simpson J.R."/>
            <person name="Lauterbach L."/>
            <person name="Steele A.D."/>
            <person name="Gui C."/>
            <person name="Meng S."/>
            <person name="Li G."/>
            <person name="Viehrig K."/>
            <person name="Ye F."/>
            <person name="Su P."/>
            <person name="Kiefer A.F."/>
            <person name="Nichols A."/>
            <person name="Cepeda A.J."/>
            <person name="Yan W."/>
            <person name="Fan B."/>
            <person name="Jiang Y."/>
            <person name="Adhikari A."/>
            <person name="Zheng C.-J."/>
            <person name="Schuster L."/>
            <person name="Cowan T.M."/>
            <person name="Smanski M.J."/>
            <person name="Chevrette M.G."/>
            <person name="De Carvalho L.P.S."/>
            <person name="Shen B."/>
        </authorList>
    </citation>
    <scope>NUCLEOTIDE SEQUENCE [LARGE SCALE GENOMIC DNA]</scope>
    <source>
        <strain evidence="3 4">NPDC051599</strain>
    </source>
</reference>
<feature type="domain" description="Carbohydrate esterase 2 N-terminal" evidence="2">
    <location>
        <begin position="40"/>
        <end position="143"/>
    </location>
</feature>
<dbReference type="InterPro" id="IPR052762">
    <property type="entry name" value="PCW_deacetylase/CE"/>
</dbReference>
<accession>A0ABW7XT21</accession>
<dbReference type="EC" id="3.1.-.-" evidence="3"/>
<gene>
    <name evidence="3" type="ORF">ACIA8P_00675</name>
</gene>
<dbReference type="InterPro" id="IPR040794">
    <property type="entry name" value="CE2_N"/>
</dbReference>
<keyword evidence="3" id="KW-0378">Hydrolase</keyword>
<name>A0ABW7XT21_STRCE</name>
<proteinExistence type="predicted"/>
<dbReference type="InterPro" id="IPR013830">
    <property type="entry name" value="SGNH_hydro"/>
</dbReference>
<sequence>MHTPGRLTRRTFVTAAVAGAATSVASPSRASGASLRFHTVGRVRRSTDGSSVEYSWPGVSFEGRFRGTGVGIALDDADNDYDVQIDGTTVATLVTPGRTTFRVGGLPDAEHGVRLVKRTESPWATGRFAGFVAAPGGAVLAAPRARSRQIEFIGDSFTAGYGNVSTTRDCSSNGGVNRNSNADLAFGALTARRLDADHQLNAFSGRGMVRNYNGGDPGTDFRTYYERALLNIEGDVWRRPPGWRPQVVVIGLGINDFSTPLNPGERWATREELTAAYQAAFHGFLDRLRARYGPRTFLVVSSTYLSDTDDFTRSAQRVVQERNRRGDDRVRHWYYDDPGLDRLGCDWHPSLNDHRIISGLLHRFLAGLPLRW</sequence>
<comment type="caution">
    <text evidence="3">The sequence shown here is derived from an EMBL/GenBank/DDBJ whole genome shotgun (WGS) entry which is preliminary data.</text>
</comment>
<feature type="domain" description="SGNH hydrolase-type esterase" evidence="1">
    <location>
        <begin position="152"/>
        <end position="321"/>
    </location>
</feature>
<dbReference type="EMBL" id="JBITDC010000001">
    <property type="protein sequence ID" value="MFI5673175.1"/>
    <property type="molecule type" value="Genomic_DNA"/>
</dbReference>
<dbReference type="InterPro" id="IPR037461">
    <property type="entry name" value="CtCE2-like_dom"/>
</dbReference>
<protein>
    <submittedName>
        <fullName evidence="3">SGNH/GDSL hydrolase family protein</fullName>
        <ecNumber evidence="3">3.1.-.-</ecNumber>
    </submittedName>
</protein>
<dbReference type="Pfam" id="PF17996">
    <property type="entry name" value="CE2_N"/>
    <property type="match status" value="1"/>
</dbReference>